<feature type="transmembrane region" description="Helical" evidence="1">
    <location>
        <begin position="371"/>
        <end position="390"/>
    </location>
</feature>
<feature type="transmembrane region" description="Helical" evidence="1">
    <location>
        <begin position="420"/>
        <end position="440"/>
    </location>
</feature>
<evidence type="ECO:0008006" key="4">
    <source>
        <dbReference type="Google" id="ProtNLM"/>
    </source>
</evidence>
<reference evidence="2 3" key="1">
    <citation type="journal article" date="2013" name="Genome Announc.">
        <title>Genome sequence of 'Candidatus Methanomassiliicoccus intestinalis' Issoire-Mx1, a third thermoplasmatales-related methanogenic archaeon from human feces.</title>
        <authorList>
            <person name="Borrel G."/>
            <person name="Harris H.M."/>
            <person name="Parisot N."/>
            <person name="Gaci N."/>
            <person name="Tottey W."/>
            <person name="Mihajlovski A."/>
            <person name="Deane J."/>
            <person name="Gribaldo S."/>
            <person name="Bardot O."/>
            <person name="Peyretaillade E."/>
            <person name="Peyret P."/>
            <person name="O'Toole P.W."/>
            <person name="Brugere J.F."/>
        </authorList>
    </citation>
    <scope>NUCLEOTIDE SEQUENCE [LARGE SCALE GENOMIC DNA]</scope>
    <source>
        <strain evidence="2 3">Issoire-Mx1</strain>
    </source>
</reference>
<feature type="transmembrane region" description="Helical" evidence="1">
    <location>
        <begin position="154"/>
        <end position="174"/>
    </location>
</feature>
<feature type="transmembrane region" description="Helical" evidence="1">
    <location>
        <begin position="396"/>
        <end position="413"/>
    </location>
</feature>
<dbReference type="STRING" id="1295009.MMINT_15180"/>
<dbReference type="RefSeq" id="WP_147554414.1">
    <property type="nucleotide sequence ID" value="NC_021353.1"/>
</dbReference>
<dbReference type="KEGG" id="mer:MMINT_15180"/>
<feature type="transmembrane region" description="Helical" evidence="1">
    <location>
        <begin position="78"/>
        <end position="99"/>
    </location>
</feature>
<dbReference type="Proteomes" id="UP000014070">
    <property type="component" value="Chromosome"/>
</dbReference>
<dbReference type="AlphaFoldDB" id="U5Q208"/>
<feature type="transmembrane region" description="Helical" evidence="1">
    <location>
        <begin position="206"/>
        <end position="223"/>
    </location>
</feature>
<feature type="transmembrane region" description="Helical" evidence="1">
    <location>
        <begin position="338"/>
        <end position="359"/>
    </location>
</feature>
<dbReference type="GeneID" id="41323895"/>
<dbReference type="HOGENOM" id="CLU_491447_0_0_2"/>
<keyword evidence="1" id="KW-0812">Transmembrane</keyword>
<dbReference type="EMBL" id="CP005934">
    <property type="protein sequence ID" value="AGY50211.1"/>
    <property type="molecule type" value="Genomic_DNA"/>
</dbReference>
<keyword evidence="1" id="KW-0472">Membrane</keyword>
<feature type="transmembrane region" description="Helical" evidence="1">
    <location>
        <begin position="16"/>
        <end position="35"/>
    </location>
</feature>
<keyword evidence="3" id="KW-1185">Reference proteome</keyword>
<name>U5Q208_METII</name>
<accession>U5Q208</accession>
<organism evidence="2 3">
    <name type="scientific">Methanomassiliicoccus intestinalis (strain Issoire-Mx1)</name>
    <dbReference type="NCBI Taxonomy" id="1295009"/>
    <lineage>
        <taxon>Archaea</taxon>
        <taxon>Methanobacteriati</taxon>
        <taxon>Thermoplasmatota</taxon>
        <taxon>Thermoplasmata</taxon>
        <taxon>Methanomassiliicoccales</taxon>
        <taxon>Methanomassiliicoccaceae</taxon>
        <taxon>Methanomassiliicoccus</taxon>
    </lineage>
</organism>
<evidence type="ECO:0000313" key="2">
    <source>
        <dbReference type="EMBL" id="AGY50211.1"/>
    </source>
</evidence>
<sequence>MGKFLNNEYRVRPLPLYLLTLVGLAICIVSSYGYSIQHIPVSESFGLFGMLPVGFWIGIGVMTLSLVIGAFTASERVFFIQAMAVFVTLWGSTALFQTYPAVWDSYMHYNSSFEIVSTGFIPDDPDYSYAYNYPGFFAFAATFSTIADPNVIEFLRFYPVFAAAFTLVAIYLFIRTYVPATGYRVAFLVAAFVNVWLQFNFSPQSVGLAIGLLIFVCLERQGTVWKGTAVALFAFLTVSHPTTVLFVLSAVVVKEILSRIYHRVKTTAPPANGHWPAALFLIIWILWSLVGAAEFTLNLTQFVLGQVQYLGFMDQAVQNQYEMRTGTENIFGTLYPQIRTFTILLFGLLTLIGLLIYVFNRKKISIPKHILPLLFIPALAIPLDALFFNGQIYDRGILYLMLVAPLFFIPTLLRKKKITAALTTILVAGIVVSCASTMFYQQSLYTSSAESIAASDYLSEEVPQTYVIGGYYPYKDWGDGESYQRLQFSATYPTTVLEMASSSGSGSYLFDDTTELWYKQWGIEDRYDFYLNQEIMNSKVYDNGRYQVMFVRGT</sequence>
<evidence type="ECO:0000256" key="1">
    <source>
        <dbReference type="SAM" id="Phobius"/>
    </source>
</evidence>
<evidence type="ECO:0000313" key="3">
    <source>
        <dbReference type="Proteomes" id="UP000014070"/>
    </source>
</evidence>
<dbReference type="InParanoid" id="U5Q208"/>
<feature type="transmembrane region" description="Helical" evidence="1">
    <location>
        <begin position="229"/>
        <end position="253"/>
    </location>
</feature>
<feature type="transmembrane region" description="Helical" evidence="1">
    <location>
        <begin position="274"/>
        <end position="293"/>
    </location>
</feature>
<protein>
    <recommendedName>
        <fullName evidence="4">Glycosyltransferase RgtA/B/C/D-like domain-containing protein</fullName>
    </recommendedName>
</protein>
<proteinExistence type="predicted"/>
<gene>
    <name evidence="2" type="ORF">MMINT_15180</name>
</gene>
<feature type="transmembrane region" description="Helical" evidence="1">
    <location>
        <begin position="129"/>
        <end position="147"/>
    </location>
</feature>
<keyword evidence="1" id="KW-1133">Transmembrane helix</keyword>
<dbReference type="OrthoDB" id="381034at2157"/>
<feature type="transmembrane region" description="Helical" evidence="1">
    <location>
        <begin position="47"/>
        <end position="71"/>
    </location>
</feature>